<reference evidence="2 3" key="1">
    <citation type="submission" date="2019-05" db="EMBL/GenBank/DDBJ databases">
        <title>Another draft genome of Portunus trituberculatus and its Hox gene families provides insights of decapod evolution.</title>
        <authorList>
            <person name="Jeong J.-H."/>
            <person name="Song I."/>
            <person name="Kim S."/>
            <person name="Choi T."/>
            <person name="Kim D."/>
            <person name="Ryu S."/>
            <person name="Kim W."/>
        </authorList>
    </citation>
    <scope>NUCLEOTIDE SEQUENCE [LARGE SCALE GENOMIC DNA]</scope>
    <source>
        <tissue evidence="2">Muscle</tissue>
    </source>
</reference>
<gene>
    <name evidence="2" type="ORF">E2C01_012321</name>
</gene>
<feature type="region of interest" description="Disordered" evidence="1">
    <location>
        <begin position="64"/>
        <end position="108"/>
    </location>
</feature>
<evidence type="ECO:0000313" key="2">
    <source>
        <dbReference type="EMBL" id="MPC19407.1"/>
    </source>
</evidence>
<proteinExistence type="predicted"/>
<sequence>MDDHTQEDFTGNNAAMNNFALPPGVNIDDDIVNIYVNPPYYRHQDHTSTNQLFPEDFAASFTELEPQYGGSSVGSGTGGSSARRRRTRRVPSEDHEQNYSQQRLYPGE</sequence>
<feature type="compositionally biased region" description="Polar residues" evidence="1">
    <location>
        <begin position="98"/>
        <end position="108"/>
    </location>
</feature>
<protein>
    <submittedName>
        <fullName evidence="2">Uncharacterized protein</fullName>
    </submittedName>
</protein>
<evidence type="ECO:0000313" key="3">
    <source>
        <dbReference type="Proteomes" id="UP000324222"/>
    </source>
</evidence>
<organism evidence="2 3">
    <name type="scientific">Portunus trituberculatus</name>
    <name type="common">Swimming crab</name>
    <name type="synonym">Neptunus trituberculatus</name>
    <dbReference type="NCBI Taxonomy" id="210409"/>
    <lineage>
        <taxon>Eukaryota</taxon>
        <taxon>Metazoa</taxon>
        <taxon>Ecdysozoa</taxon>
        <taxon>Arthropoda</taxon>
        <taxon>Crustacea</taxon>
        <taxon>Multicrustacea</taxon>
        <taxon>Malacostraca</taxon>
        <taxon>Eumalacostraca</taxon>
        <taxon>Eucarida</taxon>
        <taxon>Decapoda</taxon>
        <taxon>Pleocyemata</taxon>
        <taxon>Brachyura</taxon>
        <taxon>Eubrachyura</taxon>
        <taxon>Portunoidea</taxon>
        <taxon>Portunidae</taxon>
        <taxon>Portuninae</taxon>
        <taxon>Portunus</taxon>
    </lineage>
</organism>
<dbReference type="Proteomes" id="UP000324222">
    <property type="component" value="Unassembled WGS sequence"/>
</dbReference>
<accession>A0A5B7DDW1</accession>
<dbReference type="EMBL" id="VSRR010000767">
    <property type="protein sequence ID" value="MPC19407.1"/>
    <property type="molecule type" value="Genomic_DNA"/>
</dbReference>
<comment type="caution">
    <text evidence="2">The sequence shown here is derived from an EMBL/GenBank/DDBJ whole genome shotgun (WGS) entry which is preliminary data.</text>
</comment>
<keyword evidence="3" id="KW-1185">Reference proteome</keyword>
<name>A0A5B7DDW1_PORTR</name>
<evidence type="ECO:0000256" key="1">
    <source>
        <dbReference type="SAM" id="MobiDB-lite"/>
    </source>
</evidence>
<dbReference type="AlphaFoldDB" id="A0A5B7DDW1"/>